<sequence>MFEKVRKLIAEQLGIEESKVKETSDFITDLQADSLDIVQMLIAMETEFGIEFDDSEMQNVKTVADVVAFISSHAK</sequence>
<keyword evidence="7" id="KW-0963">Cytoplasm</keyword>
<dbReference type="EMBL" id="JADINF010000031">
    <property type="protein sequence ID" value="MBO8423639.1"/>
    <property type="molecule type" value="Genomic_DNA"/>
</dbReference>
<dbReference type="GO" id="GO:0000035">
    <property type="term" value="F:acyl binding"/>
    <property type="evidence" value="ECO:0007669"/>
    <property type="project" value="TreeGrafter"/>
</dbReference>
<dbReference type="InterPro" id="IPR036736">
    <property type="entry name" value="ACP-like_sf"/>
</dbReference>
<comment type="PTM">
    <text evidence="7">4'-phosphopantetheine is transferred from CoA to a specific serine of apo-ACP by AcpS. This modification is essential for activity because fatty acids are bound in thioester linkage to the sulfhydryl of the prosthetic group.</text>
</comment>
<keyword evidence="5 7" id="KW-0443">Lipid metabolism</keyword>
<dbReference type="GO" id="GO:0009245">
    <property type="term" value="P:lipid A biosynthetic process"/>
    <property type="evidence" value="ECO:0007669"/>
    <property type="project" value="TreeGrafter"/>
</dbReference>
<dbReference type="NCBIfam" id="NF002148">
    <property type="entry name" value="PRK00982.1-2"/>
    <property type="match status" value="1"/>
</dbReference>
<dbReference type="PROSITE" id="PS50075">
    <property type="entry name" value="CARRIER"/>
    <property type="match status" value="1"/>
</dbReference>
<evidence type="ECO:0000256" key="2">
    <source>
        <dbReference type="ARBA" id="ARBA00022516"/>
    </source>
</evidence>
<comment type="subcellular location">
    <subcellularLocation>
        <location evidence="7">Cytoplasm</location>
    </subcellularLocation>
</comment>
<comment type="caution">
    <text evidence="11">The sequence shown here is derived from an EMBL/GenBank/DDBJ whole genome shotgun (WGS) entry which is preliminary data.</text>
</comment>
<proteinExistence type="inferred from homology"/>
<evidence type="ECO:0000256" key="4">
    <source>
        <dbReference type="ARBA" id="ARBA00022832"/>
    </source>
</evidence>
<keyword evidence="1 7" id="KW-0596">Phosphopantetheine</keyword>
<reference evidence="11" key="1">
    <citation type="submission" date="2020-10" db="EMBL/GenBank/DDBJ databases">
        <authorList>
            <person name="Gilroy R."/>
        </authorList>
    </citation>
    <scope>NUCLEOTIDE SEQUENCE</scope>
    <source>
        <strain evidence="11">517</strain>
    </source>
</reference>
<dbReference type="InterPro" id="IPR003231">
    <property type="entry name" value="ACP"/>
</dbReference>
<feature type="domain" description="Carrier" evidence="10">
    <location>
        <begin position="1"/>
        <end position="74"/>
    </location>
</feature>
<accession>A0A940IC41</accession>
<evidence type="ECO:0000256" key="8">
    <source>
        <dbReference type="NCBIfam" id="TIGR00517"/>
    </source>
</evidence>
<evidence type="ECO:0000259" key="10">
    <source>
        <dbReference type="PROSITE" id="PS50075"/>
    </source>
</evidence>
<protein>
    <recommendedName>
        <fullName evidence="7 8">Acyl carrier protein</fullName>
        <shortName evidence="7">ACP</shortName>
    </recommendedName>
</protein>
<dbReference type="NCBIfam" id="TIGR00517">
    <property type="entry name" value="acyl_carrier"/>
    <property type="match status" value="1"/>
</dbReference>
<dbReference type="PANTHER" id="PTHR20863:SF76">
    <property type="entry name" value="CARRIER DOMAIN-CONTAINING PROTEIN"/>
    <property type="match status" value="1"/>
</dbReference>
<dbReference type="GO" id="GO:0000036">
    <property type="term" value="F:acyl carrier activity"/>
    <property type="evidence" value="ECO:0007669"/>
    <property type="project" value="UniProtKB-UniRule"/>
</dbReference>
<keyword evidence="4 7" id="KW-0276">Fatty acid metabolism</keyword>
<comment type="similarity">
    <text evidence="7">Belongs to the acyl carrier protein (ACP) family.</text>
</comment>
<evidence type="ECO:0000256" key="3">
    <source>
        <dbReference type="ARBA" id="ARBA00022553"/>
    </source>
</evidence>
<organism evidence="11 12">
    <name type="scientific">Candidatus Stercoripulliclostridium pullicola</name>
    <dbReference type="NCBI Taxonomy" id="2840953"/>
    <lineage>
        <taxon>Bacteria</taxon>
        <taxon>Bacillati</taxon>
        <taxon>Bacillota</taxon>
        <taxon>Clostridia</taxon>
        <taxon>Eubacteriales</taxon>
        <taxon>Candidatus Stercoripulliclostridium</taxon>
    </lineage>
</organism>
<dbReference type="InterPro" id="IPR009081">
    <property type="entry name" value="PP-bd_ACP"/>
</dbReference>
<comment type="pathway">
    <text evidence="7 9">Lipid metabolism; fatty acid biosynthesis.</text>
</comment>
<dbReference type="NCBIfam" id="NF002150">
    <property type="entry name" value="PRK00982.1-4"/>
    <property type="match status" value="1"/>
</dbReference>
<keyword evidence="6 7" id="KW-0275">Fatty acid biosynthesis</keyword>
<comment type="PTM">
    <text evidence="9">4'-phosphopantetheine is transferred from CoA to a specific serine of apo-ACP by acpS.</text>
</comment>
<dbReference type="GO" id="GO:0005829">
    <property type="term" value="C:cytosol"/>
    <property type="evidence" value="ECO:0007669"/>
    <property type="project" value="TreeGrafter"/>
</dbReference>
<dbReference type="GO" id="GO:0016020">
    <property type="term" value="C:membrane"/>
    <property type="evidence" value="ECO:0007669"/>
    <property type="project" value="GOC"/>
</dbReference>
<keyword evidence="2 7" id="KW-0444">Lipid biosynthesis</keyword>
<gene>
    <name evidence="7 11" type="primary">acpP</name>
    <name evidence="11" type="ORF">IAB16_01255</name>
</gene>
<dbReference type="Gene3D" id="1.10.1200.10">
    <property type="entry name" value="ACP-like"/>
    <property type="match status" value="1"/>
</dbReference>
<feature type="modified residue" description="O-(pantetheine 4'-phosphoryl)serine" evidence="7">
    <location>
        <position position="34"/>
    </location>
</feature>
<evidence type="ECO:0000256" key="9">
    <source>
        <dbReference type="RuleBase" id="RU003545"/>
    </source>
</evidence>
<evidence type="ECO:0000313" key="12">
    <source>
        <dbReference type="Proteomes" id="UP000727857"/>
    </source>
</evidence>
<evidence type="ECO:0000256" key="5">
    <source>
        <dbReference type="ARBA" id="ARBA00023098"/>
    </source>
</evidence>
<dbReference type="Proteomes" id="UP000727857">
    <property type="component" value="Unassembled WGS sequence"/>
</dbReference>
<evidence type="ECO:0000256" key="1">
    <source>
        <dbReference type="ARBA" id="ARBA00022450"/>
    </source>
</evidence>
<dbReference type="SUPFAM" id="SSF47336">
    <property type="entry name" value="ACP-like"/>
    <property type="match status" value="1"/>
</dbReference>
<dbReference type="PANTHER" id="PTHR20863">
    <property type="entry name" value="ACYL CARRIER PROTEIN"/>
    <property type="match status" value="1"/>
</dbReference>
<keyword evidence="3 7" id="KW-0597">Phosphoprotein</keyword>
<name>A0A940IC41_9FIRM</name>
<comment type="function">
    <text evidence="7 9">Carrier of the growing fatty acid chain in fatty acid biosynthesis.</text>
</comment>
<reference evidence="11" key="2">
    <citation type="journal article" date="2021" name="PeerJ">
        <title>Extensive microbial diversity within the chicken gut microbiome revealed by metagenomics and culture.</title>
        <authorList>
            <person name="Gilroy R."/>
            <person name="Ravi A."/>
            <person name="Getino M."/>
            <person name="Pursley I."/>
            <person name="Horton D.L."/>
            <person name="Alikhan N.F."/>
            <person name="Baker D."/>
            <person name="Gharbi K."/>
            <person name="Hall N."/>
            <person name="Watson M."/>
            <person name="Adriaenssens E.M."/>
            <person name="Foster-Nyarko E."/>
            <person name="Jarju S."/>
            <person name="Secka A."/>
            <person name="Antonio M."/>
            <person name="Oren A."/>
            <person name="Chaudhuri R.R."/>
            <person name="La Ragione R."/>
            <person name="Hildebrand F."/>
            <person name="Pallen M.J."/>
        </authorList>
    </citation>
    <scope>NUCLEOTIDE SEQUENCE</scope>
    <source>
        <strain evidence="11">517</strain>
    </source>
</reference>
<evidence type="ECO:0000256" key="6">
    <source>
        <dbReference type="ARBA" id="ARBA00023160"/>
    </source>
</evidence>
<dbReference type="Pfam" id="PF00550">
    <property type="entry name" value="PP-binding"/>
    <property type="match status" value="1"/>
</dbReference>
<dbReference type="HAMAP" id="MF_01217">
    <property type="entry name" value="Acyl_carrier"/>
    <property type="match status" value="1"/>
</dbReference>
<evidence type="ECO:0000256" key="7">
    <source>
        <dbReference type="HAMAP-Rule" id="MF_01217"/>
    </source>
</evidence>
<dbReference type="AlphaFoldDB" id="A0A940IC41"/>
<evidence type="ECO:0000313" key="11">
    <source>
        <dbReference type="EMBL" id="MBO8423639.1"/>
    </source>
</evidence>